<evidence type="ECO:0000256" key="3">
    <source>
        <dbReference type="ARBA" id="ARBA00068719"/>
    </source>
</evidence>
<dbReference type="PIRSF" id="PIRSF006641">
    <property type="entry name" value="CHP00092"/>
    <property type="match status" value="1"/>
</dbReference>
<dbReference type="InterPro" id="IPR013029">
    <property type="entry name" value="YchF_C"/>
</dbReference>
<feature type="domain" description="TGS" evidence="5">
    <location>
        <begin position="269"/>
        <end position="352"/>
    </location>
</feature>
<dbReference type="InterPro" id="IPR012676">
    <property type="entry name" value="TGS-like"/>
</dbReference>
<evidence type="ECO:0000256" key="1">
    <source>
        <dbReference type="ARBA" id="ARBA00022741"/>
    </source>
</evidence>
<dbReference type="PANTHER" id="PTHR23305">
    <property type="entry name" value="OBG GTPASE FAMILY"/>
    <property type="match status" value="1"/>
</dbReference>
<dbReference type="AlphaFoldDB" id="G0QUP8"/>
<dbReference type="GO" id="GO:0005737">
    <property type="term" value="C:cytoplasm"/>
    <property type="evidence" value="ECO:0007669"/>
    <property type="project" value="TreeGrafter"/>
</dbReference>
<accession>G0QUP8</accession>
<dbReference type="CDD" id="cd01900">
    <property type="entry name" value="YchF"/>
    <property type="match status" value="1"/>
</dbReference>
<keyword evidence="1" id="KW-0547">Nucleotide-binding</keyword>
<dbReference type="PANTHER" id="PTHR23305:SF11">
    <property type="entry name" value="OBG-LIKE ATPASE 1"/>
    <property type="match status" value="1"/>
</dbReference>
<evidence type="ECO:0000313" key="6">
    <source>
        <dbReference type="EMBL" id="EGR31062.1"/>
    </source>
</evidence>
<dbReference type="InterPro" id="IPR023192">
    <property type="entry name" value="TGS-like_dom_sf"/>
</dbReference>
<evidence type="ECO:0000259" key="4">
    <source>
        <dbReference type="PROSITE" id="PS51710"/>
    </source>
</evidence>
<reference evidence="6 7" key="1">
    <citation type="submission" date="2011-07" db="EMBL/GenBank/DDBJ databases">
        <authorList>
            <person name="Coyne R."/>
            <person name="Brami D."/>
            <person name="Johnson J."/>
            <person name="Hostetler J."/>
            <person name="Hannick L."/>
            <person name="Clark T."/>
            <person name="Cassidy-Hanley D."/>
            <person name="Inman J."/>
        </authorList>
    </citation>
    <scope>NUCLEOTIDE SEQUENCE [LARGE SCALE GENOMIC DNA]</scope>
    <source>
        <strain evidence="6 7">G5</strain>
    </source>
</reference>
<dbReference type="InterPro" id="IPR004095">
    <property type="entry name" value="TGS"/>
</dbReference>
<keyword evidence="2" id="KW-0067">ATP-binding</keyword>
<dbReference type="SUPFAM" id="SSF81271">
    <property type="entry name" value="TGS-like"/>
    <property type="match status" value="1"/>
</dbReference>
<dbReference type="InterPro" id="IPR031167">
    <property type="entry name" value="G_OBG"/>
</dbReference>
<dbReference type="RefSeq" id="XP_004034548.1">
    <property type="nucleotide sequence ID" value="XM_004034500.1"/>
</dbReference>
<dbReference type="Gene3D" id="3.40.50.300">
    <property type="entry name" value="P-loop containing nucleotide triphosphate hydrolases"/>
    <property type="match status" value="1"/>
</dbReference>
<dbReference type="STRING" id="857967.G0QUP8"/>
<organism evidence="6 7">
    <name type="scientific">Ichthyophthirius multifiliis</name>
    <name type="common">White spot disease agent</name>
    <name type="synonym">Ich</name>
    <dbReference type="NCBI Taxonomy" id="5932"/>
    <lineage>
        <taxon>Eukaryota</taxon>
        <taxon>Sar</taxon>
        <taxon>Alveolata</taxon>
        <taxon>Ciliophora</taxon>
        <taxon>Intramacronucleata</taxon>
        <taxon>Oligohymenophorea</taxon>
        <taxon>Hymenostomatida</taxon>
        <taxon>Ophryoglenina</taxon>
        <taxon>Ichthyophthirius</taxon>
    </lineage>
</organism>
<protein>
    <recommendedName>
        <fullName evidence="3">Obg-like ATPase homolog</fullName>
    </recommendedName>
</protein>
<dbReference type="Pfam" id="PF06071">
    <property type="entry name" value="YchF-GTPase_C"/>
    <property type="match status" value="1"/>
</dbReference>
<dbReference type="PROSITE" id="PS51710">
    <property type="entry name" value="G_OBG"/>
    <property type="match status" value="1"/>
</dbReference>
<sequence length="356" mass="40541">MGIVGMANVGKSLTFNLLCKQNVPSDNFPFCTIDPNTAIVKVPDQRFQYLADIFKPQSQIPSTLQITDIAGLVKGASEGHGLGNEFLSHIQEIDGIYQVVRAFEGENILHTEGNMDPLRDLEIISQELIAKDLQIVEKKIGQISTKAQRSGNAELKQQLLVLEKSKNHLQNKRWLRFQQWSDKEIEELNKILLLSTKPVSYLINISKKDYLENNCKFIPEIKQWVTEKGGDSQVIQYSACFEQEIQDKTEFQDKSQIPKIILNGYSLLNMHHFYTVGTDEVRAWTIRKNIVAPKAASAIHTDFEKGFISAEVISYKDFEKLGNQAFDKFAKKMNKQGKDYIVQDGDIIHFKCKIVK</sequence>
<dbReference type="Pfam" id="PF01926">
    <property type="entry name" value="MMR_HSR1"/>
    <property type="match status" value="1"/>
</dbReference>
<dbReference type="InterPro" id="IPR004396">
    <property type="entry name" value="ATPase_YchF/OLA1"/>
</dbReference>
<dbReference type="NCBIfam" id="TIGR00092">
    <property type="entry name" value="redox-regulated ATPase YchF"/>
    <property type="match status" value="1"/>
</dbReference>
<dbReference type="SUPFAM" id="SSF52540">
    <property type="entry name" value="P-loop containing nucleoside triphosphate hydrolases"/>
    <property type="match status" value="1"/>
</dbReference>
<dbReference type="GO" id="GO:0005525">
    <property type="term" value="F:GTP binding"/>
    <property type="evidence" value="ECO:0007669"/>
    <property type="project" value="InterPro"/>
</dbReference>
<dbReference type="GO" id="GO:0016887">
    <property type="term" value="F:ATP hydrolysis activity"/>
    <property type="evidence" value="ECO:0007669"/>
    <property type="project" value="InterPro"/>
</dbReference>
<gene>
    <name evidence="6" type="ORF">IMG5_118400</name>
</gene>
<dbReference type="Proteomes" id="UP000008983">
    <property type="component" value="Unassembled WGS sequence"/>
</dbReference>
<name>G0QUP8_ICHMU</name>
<dbReference type="OrthoDB" id="424823at2759"/>
<dbReference type="InParanoid" id="G0QUP8"/>
<dbReference type="Gene3D" id="1.10.150.300">
    <property type="entry name" value="TGS-like domain"/>
    <property type="match status" value="1"/>
</dbReference>
<evidence type="ECO:0000313" key="7">
    <source>
        <dbReference type="Proteomes" id="UP000008983"/>
    </source>
</evidence>
<dbReference type="PROSITE" id="PS51880">
    <property type="entry name" value="TGS"/>
    <property type="match status" value="1"/>
</dbReference>
<dbReference type="EMBL" id="GL983918">
    <property type="protein sequence ID" value="EGR31062.1"/>
    <property type="molecule type" value="Genomic_DNA"/>
</dbReference>
<dbReference type="CDD" id="cd04867">
    <property type="entry name" value="TGS_YchF_OLA1"/>
    <property type="match status" value="1"/>
</dbReference>
<dbReference type="InterPro" id="IPR012675">
    <property type="entry name" value="Beta-grasp_dom_sf"/>
</dbReference>
<evidence type="ECO:0000256" key="2">
    <source>
        <dbReference type="ARBA" id="ARBA00022840"/>
    </source>
</evidence>
<feature type="domain" description="OBG-type G" evidence="4">
    <location>
        <begin position="1"/>
        <end position="257"/>
    </location>
</feature>
<dbReference type="FunFam" id="1.10.150.300:FF:000001">
    <property type="entry name" value="Ribosome-binding ATPase YchF"/>
    <property type="match status" value="1"/>
</dbReference>
<dbReference type="InterPro" id="IPR027417">
    <property type="entry name" value="P-loop_NTPase"/>
</dbReference>
<dbReference type="OMA" id="VYLVNMD"/>
<dbReference type="InterPro" id="IPR041706">
    <property type="entry name" value="YchF_N"/>
</dbReference>
<dbReference type="FunFam" id="3.10.20.30:FF:000001">
    <property type="entry name" value="Ribosome-binding ATPase YchF"/>
    <property type="match status" value="1"/>
</dbReference>
<evidence type="ECO:0000259" key="5">
    <source>
        <dbReference type="PROSITE" id="PS51880"/>
    </source>
</evidence>
<dbReference type="PRINTS" id="PR00326">
    <property type="entry name" value="GTP1OBG"/>
</dbReference>
<dbReference type="Gene3D" id="3.10.20.30">
    <property type="match status" value="1"/>
</dbReference>
<dbReference type="GO" id="GO:0005524">
    <property type="term" value="F:ATP binding"/>
    <property type="evidence" value="ECO:0007669"/>
    <property type="project" value="UniProtKB-KW"/>
</dbReference>
<dbReference type="InterPro" id="IPR006073">
    <property type="entry name" value="GTP-bd"/>
</dbReference>
<keyword evidence="7" id="KW-1185">Reference proteome</keyword>
<dbReference type="GeneID" id="14907190"/>
<dbReference type="eggNOG" id="KOG1491">
    <property type="taxonomic scope" value="Eukaryota"/>
</dbReference>
<proteinExistence type="predicted"/>